<accession>A0A9Q3JHQ4</accession>
<dbReference type="Proteomes" id="UP000765509">
    <property type="component" value="Unassembled WGS sequence"/>
</dbReference>
<dbReference type="AlphaFoldDB" id="A0A9Q3JHQ4"/>
<sequence>MIEKLECRSEKATIFKFRVDKEIVKAESTSRKKSQRREHHIAEDGRESICKVALKGLPIDFYYSDWFNNRTSGKKRSIADTHTIAFLPDRSKSLLGKPHPDESLSDK</sequence>
<protein>
    <submittedName>
        <fullName evidence="1">Uncharacterized protein</fullName>
    </submittedName>
</protein>
<reference evidence="1" key="1">
    <citation type="submission" date="2021-03" db="EMBL/GenBank/DDBJ databases">
        <title>Draft genome sequence of rust myrtle Austropuccinia psidii MF-1, a brazilian biotype.</title>
        <authorList>
            <person name="Quecine M.C."/>
            <person name="Pachon D.M.R."/>
            <person name="Bonatelli M.L."/>
            <person name="Correr F.H."/>
            <person name="Franceschini L.M."/>
            <person name="Leite T.F."/>
            <person name="Margarido G.R.A."/>
            <person name="Almeida C.A."/>
            <person name="Ferrarezi J.A."/>
            <person name="Labate C.A."/>
        </authorList>
    </citation>
    <scope>NUCLEOTIDE SEQUENCE</scope>
    <source>
        <strain evidence="1">MF-1</strain>
    </source>
</reference>
<dbReference type="OrthoDB" id="2507010at2759"/>
<evidence type="ECO:0000313" key="2">
    <source>
        <dbReference type="Proteomes" id="UP000765509"/>
    </source>
</evidence>
<dbReference type="EMBL" id="AVOT02071800">
    <property type="protein sequence ID" value="MBW0561977.1"/>
    <property type="molecule type" value="Genomic_DNA"/>
</dbReference>
<proteinExistence type="predicted"/>
<name>A0A9Q3JHQ4_9BASI</name>
<keyword evidence="2" id="KW-1185">Reference proteome</keyword>
<organism evidence="1 2">
    <name type="scientific">Austropuccinia psidii MF-1</name>
    <dbReference type="NCBI Taxonomy" id="1389203"/>
    <lineage>
        <taxon>Eukaryota</taxon>
        <taxon>Fungi</taxon>
        <taxon>Dikarya</taxon>
        <taxon>Basidiomycota</taxon>
        <taxon>Pucciniomycotina</taxon>
        <taxon>Pucciniomycetes</taxon>
        <taxon>Pucciniales</taxon>
        <taxon>Sphaerophragmiaceae</taxon>
        <taxon>Austropuccinia</taxon>
    </lineage>
</organism>
<evidence type="ECO:0000313" key="1">
    <source>
        <dbReference type="EMBL" id="MBW0561977.1"/>
    </source>
</evidence>
<gene>
    <name evidence="1" type="ORF">O181_101692</name>
</gene>
<comment type="caution">
    <text evidence="1">The sequence shown here is derived from an EMBL/GenBank/DDBJ whole genome shotgun (WGS) entry which is preliminary data.</text>
</comment>